<sequence length="171" mass="18789">VADRTVEVRSMAASPEPLRVWSTVVPPEWIDYNGHLTEGYYGVAFGQASDEVLVHLGFGSEYLEKHGSFYTVESRIRYLREVKEGAAIRADSWVLGADAKRIHLHHELFTGDDPDPVATQESMMLHVTRGPNGPQVAPMVEPVLGNALAQASDHAAIPLPDHVGRGVRTLR</sequence>
<organism evidence="1">
    <name type="scientific">marine metagenome</name>
    <dbReference type="NCBI Taxonomy" id="408172"/>
    <lineage>
        <taxon>unclassified sequences</taxon>
        <taxon>metagenomes</taxon>
        <taxon>ecological metagenomes</taxon>
    </lineage>
</organism>
<dbReference type="EMBL" id="UINC01020268">
    <property type="protein sequence ID" value="SVA85273.1"/>
    <property type="molecule type" value="Genomic_DNA"/>
</dbReference>
<dbReference type="CDD" id="cd00586">
    <property type="entry name" value="4HBT"/>
    <property type="match status" value="1"/>
</dbReference>
<proteinExistence type="predicted"/>
<dbReference type="SUPFAM" id="SSF54637">
    <property type="entry name" value="Thioesterase/thiol ester dehydrase-isomerase"/>
    <property type="match status" value="1"/>
</dbReference>
<dbReference type="AlphaFoldDB" id="A0A381Z951"/>
<dbReference type="InterPro" id="IPR029069">
    <property type="entry name" value="HotDog_dom_sf"/>
</dbReference>
<feature type="non-terminal residue" evidence="1">
    <location>
        <position position="1"/>
    </location>
</feature>
<dbReference type="Pfam" id="PF13279">
    <property type="entry name" value="4HBT_2"/>
    <property type="match status" value="1"/>
</dbReference>
<dbReference type="Gene3D" id="3.10.129.10">
    <property type="entry name" value="Hotdog Thioesterase"/>
    <property type="match status" value="1"/>
</dbReference>
<protein>
    <recommendedName>
        <fullName evidence="2">Thioesterase domain-containing protein</fullName>
    </recommendedName>
</protein>
<evidence type="ECO:0008006" key="2">
    <source>
        <dbReference type="Google" id="ProtNLM"/>
    </source>
</evidence>
<gene>
    <name evidence="1" type="ORF">METZ01_LOCUS138127</name>
</gene>
<accession>A0A381Z951</accession>
<evidence type="ECO:0000313" key="1">
    <source>
        <dbReference type="EMBL" id="SVA85273.1"/>
    </source>
</evidence>
<name>A0A381Z951_9ZZZZ</name>
<reference evidence="1" key="1">
    <citation type="submission" date="2018-05" db="EMBL/GenBank/DDBJ databases">
        <authorList>
            <person name="Lanie J.A."/>
            <person name="Ng W.-L."/>
            <person name="Kazmierczak K.M."/>
            <person name="Andrzejewski T.M."/>
            <person name="Davidsen T.M."/>
            <person name="Wayne K.J."/>
            <person name="Tettelin H."/>
            <person name="Glass J.I."/>
            <person name="Rusch D."/>
            <person name="Podicherti R."/>
            <person name="Tsui H.-C.T."/>
            <person name="Winkler M.E."/>
        </authorList>
    </citation>
    <scope>NUCLEOTIDE SEQUENCE</scope>
</reference>